<dbReference type="AlphaFoldDB" id="D2PIV6"/>
<evidence type="ECO:0000313" key="2">
    <source>
        <dbReference type="Proteomes" id="UP000001404"/>
    </source>
</evidence>
<gene>
    <name evidence="1" type="ordered locus">LD85_1019</name>
</gene>
<accession>D2PIV6</accession>
<dbReference type="EMBL" id="CP001731">
    <property type="protein sequence ID" value="ADB86709.1"/>
    <property type="molecule type" value="Genomic_DNA"/>
</dbReference>
<dbReference type="KEGG" id="sii:LD85_1019"/>
<name>D2PIV6_SACI9</name>
<reference evidence="2" key="1">
    <citation type="journal article" date="2009" name="Proc. Natl. Acad. Sci. U.S.A.">
        <title>Biogeography of the Sulfolobus islandicus pan-genome.</title>
        <authorList>
            <person name="Reno M.L."/>
            <person name="Held N.L."/>
            <person name="Fields C.J."/>
            <person name="Burke P.V."/>
            <person name="Whitaker R.J."/>
        </authorList>
    </citation>
    <scope>NUCLEOTIDE SEQUENCE [LARGE SCALE GENOMIC DNA]</scope>
    <source>
        <strain evidence="2">L.D.8.5 / Lassen #2</strain>
    </source>
</reference>
<evidence type="ECO:0008006" key="3">
    <source>
        <dbReference type="Google" id="ProtNLM"/>
    </source>
</evidence>
<evidence type="ECO:0000313" key="1">
    <source>
        <dbReference type="EMBL" id="ADB86709.1"/>
    </source>
</evidence>
<protein>
    <recommendedName>
        <fullName evidence="3">Transposase</fullName>
    </recommendedName>
</protein>
<organism evidence="1 2">
    <name type="scientific">Saccharolobus islandicus (strain L.D.8.5 / Lassen #2)</name>
    <name type="common">Sulfolobus islandicus</name>
    <dbReference type="NCBI Taxonomy" id="425944"/>
    <lineage>
        <taxon>Archaea</taxon>
        <taxon>Thermoproteota</taxon>
        <taxon>Thermoprotei</taxon>
        <taxon>Sulfolobales</taxon>
        <taxon>Sulfolobaceae</taxon>
        <taxon>Saccharolobus</taxon>
    </lineage>
</organism>
<dbReference type="HOGENOM" id="CLU_3113242_0_0_2"/>
<sequence length="50" mass="5756">MTRLEIVENLIQQILALGLEIELVTLDAGFYSVDVINYLLTSSLEYPWVR</sequence>
<proteinExistence type="predicted"/>
<dbReference type="Proteomes" id="UP000001404">
    <property type="component" value="Chromosome"/>
</dbReference>